<evidence type="ECO:0000313" key="1">
    <source>
        <dbReference type="EMBL" id="GAW09930.1"/>
    </source>
</evidence>
<reference evidence="1 2" key="2">
    <citation type="submission" date="2017-02" db="EMBL/GenBank/DDBJ databases">
        <title>A genome survey and senescence transcriptome analysis in Lentinula edodes.</title>
        <authorList>
            <person name="Sakamoto Y."/>
            <person name="Nakade K."/>
            <person name="Sato S."/>
            <person name="Yoshida Y."/>
            <person name="Miyazaki K."/>
            <person name="Natsume S."/>
            <person name="Konno N."/>
        </authorList>
    </citation>
    <scope>NUCLEOTIDE SEQUENCE [LARGE SCALE GENOMIC DNA]</scope>
    <source>
        <strain evidence="1 2">NBRC 111202</strain>
    </source>
</reference>
<proteinExistence type="predicted"/>
<comment type="caution">
    <text evidence="1">The sequence shown here is derived from an EMBL/GenBank/DDBJ whole genome shotgun (WGS) entry which is preliminary data.</text>
</comment>
<reference evidence="1 2" key="1">
    <citation type="submission" date="2016-08" db="EMBL/GenBank/DDBJ databases">
        <authorList>
            <consortium name="Lentinula edodes genome sequencing consortium"/>
            <person name="Sakamoto Y."/>
            <person name="Nakade K."/>
            <person name="Sato S."/>
            <person name="Yoshida Y."/>
            <person name="Miyazaki K."/>
            <person name="Natsume S."/>
            <person name="Konno N."/>
        </authorList>
    </citation>
    <scope>NUCLEOTIDE SEQUENCE [LARGE SCALE GENOMIC DNA]</scope>
    <source>
        <strain evidence="1 2">NBRC 111202</strain>
    </source>
</reference>
<organism evidence="1 2">
    <name type="scientific">Lentinula edodes</name>
    <name type="common">Shiitake mushroom</name>
    <name type="synonym">Lentinus edodes</name>
    <dbReference type="NCBI Taxonomy" id="5353"/>
    <lineage>
        <taxon>Eukaryota</taxon>
        <taxon>Fungi</taxon>
        <taxon>Dikarya</taxon>
        <taxon>Basidiomycota</taxon>
        <taxon>Agaricomycotina</taxon>
        <taxon>Agaricomycetes</taxon>
        <taxon>Agaricomycetidae</taxon>
        <taxon>Agaricales</taxon>
        <taxon>Marasmiineae</taxon>
        <taxon>Omphalotaceae</taxon>
        <taxon>Lentinula</taxon>
    </lineage>
</organism>
<gene>
    <name evidence="1" type="ORF">LENED_012148</name>
</gene>
<dbReference type="Proteomes" id="UP000188533">
    <property type="component" value="Unassembled WGS sequence"/>
</dbReference>
<protein>
    <submittedName>
        <fullName evidence="1">Uncharacterized protein</fullName>
    </submittedName>
</protein>
<dbReference type="EMBL" id="BDGU01001449">
    <property type="protein sequence ID" value="GAW09930.1"/>
    <property type="molecule type" value="Genomic_DNA"/>
</dbReference>
<evidence type="ECO:0000313" key="2">
    <source>
        <dbReference type="Proteomes" id="UP000188533"/>
    </source>
</evidence>
<dbReference type="AlphaFoldDB" id="A0A1Q3ERV5"/>
<keyword evidence="2" id="KW-1185">Reference proteome</keyword>
<accession>A0A1Q3ERV5</accession>
<sequence>MRRKATPWRKGARVYYGIWLKESESGQQWEEQFEDIWESYGQASGVTDSVAGRMGRFANLDPDDVPDYLI</sequence>
<name>A0A1Q3ERV5_LENED</name>